<accession>A0A1R3KVF5</accession>
<evidence type="ECO:0000256" key="1">
    <source>
        <dbReference type="SAM" id="MobiDB-lite"/>
    </source>
</evidence>
<feature type="region of interest" description="Disordered" evidence="1">
    <location>
        <begin position="1"/>
        <end position="62"/>
    </location>
</feature>
<reference evidence="2 3" key="1">
    <citation type="submission" date="2013-09" db="EMBL/GenBank/DDBJ databases">
        <title>Corchorus capsularis genome sequencing.</title>
        <authorList>
            <person name="Alam M."/>
            <person name="Haque M.S."/>
            <person name="Islam M.S."/>
            <person name="Emdad E.M."/>
            <person name="Islam M.M."/>
            <person name="Ahmed B."/>
            <person name="Halim A."/>
            <person name="Hossen Q.M.M."/>
            <person name="Hossain M.Z."/>
            <person name="Ahmed R."/>
            <person name="Khan M.M."/>
            <person name="Islam R."/>
            <person name="Rashid M.M."/>
            <person name="Khan S.A."/>
            <person name="Rahman M.S."/>
            <person name="Alam M."/>
        </authorList>
    </citation>
    <scope>NUCLEOTIDE SEQUENCE [LARGE SCALE GENOMIC DNA]</scope>
    <source>
        <strain evidence="3">cv. CVL-1</strain>
        <tissue evidence="2">Whole seedling</tissue>
    </source>
</reference>
<organism evidence="2 3">
    <name type="scientific">Corchorus capsularis</name>
    <name type="common">Jute</name>
    <dbReference type="NCBI Taxonomy" id="210143"/>
    <lineage>
        <taxon>Eukaryota</taxon>
        <taxon>Viridiplantae</taxon>
        <taxon>Streptophyta</taxon>
        <taxon>Embryophyta</taxon>
        <taxon>Tracheophyta</taxon>
        <taxon>Spermatophyta</taxon>
        <taxon>Magnoliopsida</taxon>
        <taxon>eudicotyledons</taxon>
        <taxon>Gunneridae</taxon>
        <taxon>Pentapetalae</taxon>
        <taxon>rosids</taxon>
        <taxon>malvids</taxon>
        <taxon>Malvales</taxon>
        <taxon>Malvaceae</taxon>
        <taxon>Grewioideae</taxon>
        <taxon>Apeibeae</taxon>
        <taxon>Corchorus</taxon>
    </lineage>
</organism>
<dbReference type="AlphaFoldDB" id="A0A1R3KVF5"/>
<feature type="non-terminal residue" evidence="2">
    <location>
        <position position="1"/>
    </location>
</feature>
<feature type="compositionally biased region" description="Basic and acidic residues" evidence="1">
    <location>
        <begin position="48"/>
        <end position="62"/>
    </location>
</feature>
<feature type="compositionally biased region" description="Basic residues" evidence="1">
    <location>
        <begin position="15"/>
        <end position="39"/>
    </location>
</feature>
<dbReference type="Proteomes" id="UP000188268">
    <property type="component" value="Unassembled WGS sequence"/>
</dbReference>
<dbReference type="EMBL" id="AWWV01001627">
    <property type="protein sequence ID" value="OMP11055.1"/>
    <property type="molecule type" value="Genomic_DNA"/>
</dbReference>
<name>A0A1R3KVF5_COCAP</name>
<dbReference type="Gramene" id="OMP11055">
    <property type="protein sequence ID" value="OMP11055"/>
    <property type="gene ID" value="CCACVL1_00696"/>
</dbReference>
<evidence type="ECO:0000313" key="2">
    <source>
        <dbReference type="EMBL" id="OMP11055.1"/>
    </source>
</evidence>
<proteinExistence type="predicted"/>
<sequence length="62" mass="7166">VRKAGKMATNQKFSQHSRGRKANFQQKRHHNRNLAWKRNHGNDAQGHNSRETSKDVNAELST</sequence>
<evidence type="ECO:0000313" key="3">
    <source>
        <dbReference type="Proteomes" id="UP000188268"/>
    </source>
</evidence>
<gene>
    <name evidence="2" type="ORF">CCACVL1_00696</name>
</gene>
<protein>
    <submittedName>
        <fullName evidence="2">Uncharacterized protein</fullName>
    </submittedName>
</protein>
<comment type="caution">
    <text evidence="2">The sequence shown here is derived from an EMBL/GenBank/DDBJ whole genome shotgun (WGS) entry which is preliminary data.</text>
</comment>
<keyword evidence="3" id="KW-1185">Reference proteome</keyword>